<feature type="region of interest" description="Disordered" evidence="5">
    <location>
        <begin position="239"/>
        <end position="270"/>
    </location>
</feature>
<feature type="transmembrane region" description="Helical" evidence="6">
    <location>
        <begin position="365"/>
        <end position="393"/>
    </location>
</feature>
<dbReference type="PANTHER" id="PTHR14255">
    <property type="entry name" value="CEREBLON"/>
    <property type="match status" value="1"/>
</dbReference>
<dbReference type="RefSeq" id="XP_067175843.1">
    <property type="nucleotide sequence ID" value="XM_067319294.1"/>
</dbReference>
<comment type="caution">
    <text evidence="8">The sequence shown here is derived from an EMBL/GenBank/DDBJ whole genome shotgun (WGS) entry which is preliminary data.</text>
</comment>
<protein>
    <recommendedName>
        <fullName evidence="10">Sulfite exporter TauE/SafE</fullName>
    </recommendedName>
</protein>
<keyword evidence="7" id="KW-0732">Signal</keyword>
<feature type="compositionally biased region" description="Basic and acidic residues" evidence="5">
    <location>
        <begin position="259"/>
        <end position="269"/>
    </location>
</feature>
<keyword evidence="3 6" id="KW-1133">Transmembrane helix</keyword>
<dbReference type="PANTHER" id="PTHR14255:SF3">
    <property type="entry name" value="SULFITE EXPORTER TAUE_SAFE FAMILY PROTEIN 5-RELATED"/>
    <property type="match status" value="1"/>
</dbReference>
<name>A0A836KH18_9TRYP</name>
<dbReference type="InterPro" id="IPR002781">
    <property type="entry name" value="TM_pro_TauE-like"/>
</dbReference>
<dbReference type="GO" id="GO:0016020">
    <property type="term" value="C:membrane"/>
    <property type="evidence" value="ECO:0007669"/>
    <property type="project" value="UniProtKB-SubCell"/>
</dbReference>
<feature type="transmembrane region" description="Helical" evidence="6">
    <location>
        <begin position="405"/>
        <end position="425"/>
    </location>
</feature>
<feature type="compositionally biased region" description="Polar residues" evidence="5">
    <location>
        <begin position="239"/>
        <end position="257"/>
    </location>
</feature>
<dbReference type="GeneID" id="92511806"/>
<accession>A0A836KH18</accession>
<dbReference type="KEGG" id="lmat:92511806"/>
<proteinExistence type="predicted"/>
<feature type="transmembrane region" description="Helical" evidence="6">
    <location>
        <begin position="460"/>
        <end position="484"/>
    </location>
</feature>
<evidence type="ECO:0000313" key="8">
    <source>
        <dbReference type="EMBL" id="KAG5470450.1"/>
    </source>
</evidence>
<dbReference type="AlphaFoldDB" id="A0A836KH18"/>
<feature type="transmembrane region" description="Helical" evidence="6">
    <location>
        <begin position="86"/>
        <end position="119"/>
    </location>
</feature>
<reference evidence="8 9" key="1">
    <citation type="submission" date="2021-03" db="EMBL/GenBank/DDBJ databases">
        <title>Leishmania (Mundinia) martiniquensis Genome sequencing and assembly.</title>
        <authorList>
            <person name="Almutairi H."/>
            <person name="Gatherer D."/>
        </authorList>
    </citation>
    <scope>NUCLEOTIDE SEQUENCE [LARGE SCALE GENOMIC DNA]</scope>
    <source>
        <strain evidence="8">LSCM1</strain>
    </source>
</reference>
<evidence type="ECO:0000256" key="2">
    <source>
        <dbReference type="ARBA" id="ARBA00022692"/>
    </source>
</evidence>
<feature type="transmembrane region" description="Helical" evidence="6">
    <location>
        <begin position="320"/>
        <end position="339"/>
    </location>
</feature>
<feature type="transmembrane region" description="Helical" evidence="6">
    <location>
        <begin position="193"/>
        <end position="211"/>
    </location>
</feature>
<organism evidence="8 9">
    <name type="scientific">Leishmania martiniquensis</name>
    <dbReference type="NCBI Taxonomy" id="1580590"/>
    <lineage>
        <taxon>Eukaryota</taxon>
        <taxon>Discoba</taxon>
        <taxon>Euglenozoa</taxon>
        <taxon>Kinetoplastea</taxon>
        <taxon>Metakinetoplastina</taxon>
        <taxon>Trypanosomatida</taxon>
        <taxon>Trypanosomatidae</taxon>
        <taxon>Leishmaniinae</taxon>
        <taxon>Leishmania</taxon>
    </lineage>
</organism>
<keyword evidence="2 6" id="KW-0812">Transmembrane</keyword>
<evidence type="ECO:0000256" key="7">
    <source>
        <dbReference type="SAM" id="SignalP"/>
    </source>
</evidence>
<evidence type="ECO:0000256" key="1">
    <source>
        <dbReference type="ARBA" id="ARBA00004141"/>
    </source>
</evidence>
<feature type="transmembrane region" description="Helical" evidence="6">
    <location>
        <begin position="295"/>
        <end position="314"/>
    </location>
</feature>
<feature type="chain" id="PRO_5032281519" description="Sulfite exporter TauE/SafE" evidence="7">
    <location>
        <begin position="29"/>
        <end position="507"/>
    </location>
</feature>
<evidence type="ECO:0000256" key="6">
    <source>
        <dbReference type="SAM" id="Phobius"/>
    </source>
</evidence>
<keyword evidence="4 6" id="KW-0472">Membrane</keyword>
<gene>
    <name evidence="8" type="ORF">LSCM1_01694</name>
</gene>
<feature type="signal peptide" evidence="7">
    <location>
        <begin position="1"/>
        <end position="28"/>
    </location>
</feature>
<dbReference type="Proteomes" id="UP000673552">
    <property type="component" value="Chromosome 32"/>
</dbReference>
<dbReference type="EMBL" id="JAFEUZ010000032">
    <property type="protein sequence ID" value="KAG5470450.1"/>
    <property type="molecule type" value="Genomic_DNA"/>
</dbReference>
<dbReference type="GO" id="GO:0031464">
    <property type="term" value="C:Cul4A-RING E3 ubiquitin ligase complex"/>
    <property type="evidence" value="ECO:0007669"/>
    <property type="project" value="TreeGrafter"/>
</dbReference>
<feature type="transmembrane region" description="Helical" evidence="6">
    <location>
        <begin position="166"/>
        <end position="187"/>
    </location>
</feature>
<evidence type="ECO:0000256" key="4">
    <source>
        <dbReference type="ARBA" id="ARBA00023136"/>
    </source>
</evidence>
<evidence type="ECO:0000256" key="5">
    <source>
        <dbReference type="SAM" id="MobiDB-lite"/>
    </source>
</evidence>
<dbReference type="GO" id="GO:0016567">
    <property type="term" value="P:protein ubiquitination"/>
    <property type="evidence" value="ECO:0007669"/>
    <property type="project" value="TreeGrafter"/>
</dbReference>
<sequence length="507" mass="54258">MRRGRGLKLCAVVGSALIAVLLLGKVTAAATACGFTTQRVQCGDLACDRVANICIACRTDSDCYPGAMHCDLASGKCRLRSFISLFGVRVALALLGAFSICSVAVIAGVGGGGILMPMFCGLMEISMQSAVGMSQSTVCGQCTLNMYLVVQQKHPDRSWDRPLVNYQYLSLLLPLGLMGTLIGGILSKFCPDILRLVLLFVLLSLVLYRTVRKMKAQYKQDTHAQQAIVQTDDANTASHRHNYGSNGVSHGCGTTKTADGAKRESREDTEAMPVSVQSPLAIERAPQPQYPKQEIAINVACLMVVLLFGTLRTHSACGGFMYWVCVLIPLTFLGTVFYFNREKLRQLAESDPEQLRFAWTRQSTVMYPMVAVVAGASAAVLGIGGGLVLGFVLNEVGIVPQEASVTSGMATFFIALSSALELLVTGRLEIDFGIAFSIAGLCSSMLGHVFMTYIKKHDLNYLIIGSLAFTVVGSLVALGSYGIYNTVIAARSGGSVMAFGRLCSRVN</sequence>
<dbReference type="OrthoDB" id="434519at2759"/>
<comment type="subcellular location">
    <subcellularLocation>
        <location evidence="1">Membrane</location>
        <topology evidence="1">Multi-pass membrane protein</topology>
    </subcellularLocation>
</comment>
<dbReference type="Pfam" id="PF01925">
    <property type="entry name" value="TauE"/>
    <property type="match status" value="1"/>
</dbReference>
<evidence type="ECO:0008006" key="10">
    <source>
        <dbReference type="Google" id="ProtNLM"/>
    </source>
</evidence>
<evidence type="ECO:0000256" key="3">
    <source>
        <dbReference type="ARBA" id="ARBA00022989"/>
    </source>
</evidence>
<feature type="transmembrane region" description="Helical" evidence="6">
    <location>
        <begin position="432"/>
        <end position="454"/>
    </location>
</feature>
<keyword evidence="9" id="KW-1185">Reference proteome</keyword>
<evidence type="ECO:0000313" key="9">
    <source>
        <dbReference type="Proteomes" id="UP000673552"/>
    </source>
</evidence>